<sequence>MVIWIVIFVLLLLTLLLRMFIKRMFPIVLILVFVSCSAYWMFDQSRSTTFSNSYSQLYLEENEIERVTIGVHDVQADVDGLEREVTIDNPGTIERIVEDLSDVTYKRVVGAEHRINRFSLTFVVEDRVKEGFTSIERQYVSIGEDHVSLYPILSDTDHLETIQALANNQDLDWRQVDDE</sequence>
<reference evidence="2 3" key="1">
    <citation type="journal article" date="2004" name="Extremophiles">
        <title>Halobacillus locisalis sp. nov., a halophilic bacterium isolated from a marine solar saltern of the Yellow Sea in Korea.</title>
        <authorList>
            <person name="Yoon J.H."/>
            <person name="Kang K.H."/>
            <person name="Oh T.K."/>
            <person name="Park Y.H."/>
        </authorList>
    </citation>
    <scope>NUCLEOTIDE SEQUENCE [LARGE SCALE GENOMIC DNA]</scope>
    <source>
        <strain evidence="2 3">KCTC 3788</strain>
    </source>
</reference>
<keyword evidence="1" id="KW-1133">Transmembrane helix</keyword>
<dbReference type="Proteomes" id="UP000571017">
    <property type="component" value="Unassembled WGS sequence"/>
</dbReference>
<keyword evidence="1" id="KW-0812">Transmembrane</keyword>
<evidence type="ECO:0000313" key="3">
    <source>
        <dbReference type="Proteomes" id="UP000571017"/>
    </source>
</evidence>
<comment type="caution">
    <text evidence="2">The sequence shown here is derived from an EMBL/GenBank/DDBJ whole genome shotgun (WGS) entry which is preliminary data.</text>
</comment>
<keyword evidence="1" id="KW-0472">Membrane</keyword>
<name>A0A838CQS1_9BACI</name>
<organism evidence="2 3">
    <name type="scientific">Halobacillus locisalis</name>
    <dbReference type="NCBI Taxonomy" id="220753"/>
    <lineage>
        <taxon>Bacteria</taxon>
        <taxon>Bacillati</taxon>
        <taxon>Bacillota</taxon>
        <taxon>Bacilli</taxon>
        <taxon>Bacillales</taxon>
        <taxon>Bacillaceae</taxon>
        <taxon>Halobacillus</taxon>
    </lineage>
</organism>
<dbReference type="EMBL" id="JACEFG010000001">
    <property type="protein sequence ID" value="MBA2174213.1"/>
    <property type="molecule type" value="Genomic_DNA"/>
</dbReference>
<dbReference type="RefSeq" id="WP_181471222.1">
    <property type="nucleotide sequence ID" value="NZ_JACEFG010000001.1"/>
</dbReference>
<dbReference type="AlphaFoldDB" id="A0A838CQS1"/>
<gene>
    <name evidence="2" type="ORF">H0266_04770</name>
</gene>
<evidence type="ECO:0000256" key="1">
    <source>
        <dbReference type="SAM" id="Phobius"/>
    </source>
</evidence>
<protein>
    <submittedName>
        <fullName evidence="2">Uncharacterized protein</fullName>
    </submittedName>
</protein>
<keyword evidence="3" id="KW-1185">Reference proteome</keyword>
<accession>A0A838CQS1</accession>
<evidence type="ECO:0000313" key="2">
    <source>
        <dbReference type="EMBL" id="MBA2174213.1"/>
    </source>
</evidence>
<feature type="transmembrane region" description="Helical" evidence="1">
    <location>
        <begin position="27"/>
        <end position="42"/>
    </location>
</feature>
<proteinExistence type="predicted"/>